<dbReference type="RefSeq" id="WP_228346326.1">
    <property type="nucleotide sequence ID" value="NZ_CP046056.1"/>
</dbReference>
<keyword evidence="2" id="KW-1185">Reference proteome</keyword>
<name>A0A9X7UZ22_9GAMM</name>
<reference evidence="1 2" key="1">
    <citation type="submission" date="2019-11" db="EMBL/GenBank/DDBJ databases">
        <title>Venatorbacter sp. nov. a predator of Campylobacter and other Gram-negative bacteria.</title>
        <authorList>
            <person name="Saeedi A."/>
            <person name="Cummings N.J."/>
            <person name="Connerton I.F."/>
            <person name="Connerton P.L."/>
        </authorList>
    </citation>
    <scope>NUCLEOTIDE SEQUENCE [LARGE SCALE GENOMIC DNA]</scope>
    <source>
        <strain evidence="1">XL5</strain>
    </source>
</reference>
<gene>
    <name evidence="1" type="ORF">GJQ55_04515</name>
</gene>
<sequence length="117" mass="12702">MKIRFLRVLVLGTAILWLAGCANSPFYHGQIMRGQVVQSTASDVVVCVGKLDGAEPGQLLSVYRVVFAEGVVEEGASNVRRVPVGKVKIVNIIDDHFAKARVIEGDIAKNDIVELQK</sequence>
<evidence type="ECO:0008006" key="3">
    <source>
        <dbReference type="Google" id="ProtNLM"/>
    </source>
</evidence>
<accession>A0A9X7UZ22</accession>
<evidence type="ECO:0000313" key="2">
    <source>
        <dbReference type="Proteomes" id="UP000596074"/>
    </source>
</evidence>
<proteinExistence type="predicted"/>
<dbReference type="EMBL" id="CP046056">
    <property type="protein sequence ID" value="QQD23786.1"/>
    <property type="molecule type" value="Genomic_DNA"/>
</dbReference>
<evidence type="ECO:0000313" key="1">
    <source>
        <dbReference type="EMBL" id="QQD23786.1"/>
    </source>
</evidence>
<dbReference type="PROSITE" id="PS51257">
    <property type="entry name" value="PROKAR_LIPOPROTEIN"/>
    <property type="match status" value="1"/>
</dbReference>
<dbReference type="Proteomes" id="UP000596074">
    <property type="component" value="Chromosome"/>
</dbReference>
<dbReference type="KEGG" id="vcw:GJQ55_04515"/>
<dbReference type="AlphaFoldDB" id="A0A9X7UZ22"/>
<protein>
    <recommendedName>
        <fullName evidence="3">Lipoprotein</fullName>
    </recommendedName>
</protein>
<organism evidence="1 2">
    <name type="scientific">Venatoribacter cucullus</name>
    <dbReference type="NCBI Taxonomy" id="2661630"/>
    <lineage>
        <taxon>Bacteria</taxon>
        <taxon>Pseudomonadati</taxon>
        <taxon>Pseudomonadota</taxon>
        <taxon>Gammaproteobacteria</taxon>
        <taxon>Oceanospirillales</taxon>
        <taxon>Oceanospirillaceae</taxon>
        <taxon>Venatoribacter</taxon>
    </lineage>
</organism>